<evidence type="ECO:0000313" key="2">
    <source>
        <dbReference type="EMBL" id="ONH68065.1"/>
    </source>
</evidence>
<protein>
    <submittedName>
        <fullName evidence="2">Phosphatase DCR2</fullName>
    </submittedName>
</protein>
<dbReference type="GO" id="GO:0005737">
    <property type="term" value="C:cytoplasm"/>
    <property type="evidence" value="ECO:0007669"/>
    <property type="project" value="TreeGrafter"/>
</dbReference>
<dbReference type="Pfam" id="PF00149">
    <property type="entry name" value="Metallophos"/>
    <property type="match status" value="1"/>
</dbReference>
<dbReference type="Proteomes" id="UP000189513">
    <property type="component" value="Unassembled WGS sequence"/>
</dbReference>
<reference evidence="3" key="1">
    <citation type="journal article" date="2017" name="Genome Announc.">
        <title>Genome sequences of Cyberlindnera fabianii 65, Pichia kudriavzevii 129, and Saccharomyces cerevisiae 131 isolated from fermented masau fruits in Zimbabwe.</title>
        <authorList>
            <person name="van Rijswijck I.M.H."/>
            <person name="Derks M.F.L."/>
            <person name="Abee T."/>
            <person name="de Ridder D."/>
            <person name="Smid E.J."/>
        </authorList>
    </citation>
    <scope>NUCLEOTIDE SEQUENCE [LARGE SCALE GENOMIC DNA]</scope>
    <source>
        <strain evidence="3">65</strain>
    </source>
</reference>
<dbReference type="OMA" id="KGIWFCY"/>
<feature type="domain" description="Calcineurin-like phosphoesterase" evidence="1">
    <location>
        <begin position="199"/>
        <end position="436"/>
    </location>
</feature>
<organism evidence="2 3">
    <name type="scientific">Cyberlindnera fabianii</name>
    <name type="common">Yeast</name>
    <name type="synonym">Hansenula fabianii</name>
    <dbReference type="NCBI Taxonomy" id="36022"/>
    <lineage>
        <taxon>Eukaryota</taxon>
        <taxon>Fungi</taxon>
        <taxon>Dikarya</taxon>
        <taxon>Ascomycota</taxon>
        <taxon>Saccharomycotina</taxon>
        <taxon>Saccharomycetes</taxon>
        <taxon>Phaffomycetales</taxon>
        <taxon>Phaffomycetaceae</taxon>
        <taxon>Cyberlindnera</taxon>
    </lineage>
</organism>
<gene>
    <name evidence="2" type="ORF">BON22_1769</name>
</gene>
<keyword evidence="3" id="KW-1185">Reference proteome</keyword>
<dbReference type="CDD" id="cd07383">
    <property type="entry name" value="MPP_Dcr2"/>
    <property type="match status" value="1"/>
</dbReference>
<evidence type="ECO:0000313" key="3">
    <source>
        <dbReference type="Proteomes" id="UP000189513"/>
    </source>
</evidence>
<dbReference type="EMBL" id="MPUK01000003">
    <property type="protein sequence ID" value="ONH68065.1"/>
    <property type="molecule type" value="Genomic_DNA"/>
</dbReference>
<dbReference type="AlphaFoldDB" id="A0A1V2L8X9"/>
<dbReference type="InterPro" id="IPR029052">
    <property type="entry name" value="Metallo-depent_PP-like"/>
</dbReference>
<dbReference type="InterPro" id="IPR004843">
    <property type="entry name" value="Calcineurin-like_PHP"/>
</dbReference>
<dbReference type="VEuPathDB" id="FungiDB:BON22_1769"/>
<comment type="caution">
    <text evidence="2">The sequence shown here is derived from an EMBL/GenBank/DDBJ whole genome shotgun (WGS) entry which is preliminary data.</text>
</comment>
<evidence type="ECO:0000259" key="1">
    <source>
        <dbReference type="Pfam" id="PF00149"/>
    </source>
</evidence>
<dbReference type="PANTHER" id="PTHR32440">
    <property type="entry name" value="PHOSPHATASE DCR2-RELATED-RELATED"/>
    <property type="match status" value="1"/>
</dbReference>
<dbReference type="Gene3D" id="3.60.21.10">
    <property type="match status" value="1"/>
</dbReference>
<proteinExistence type="predicted"/>
<name>A0A1V2L8X9_CYBFA</name>
<dbReference type="GO" id="GO:0004721">
    <property type="term" value="F:phosphoprotein phosphatase activity"/>
    <property type="evidence" value="ECO:0007669"/>
    <property type="project" value="TreeGrafter"/>
</dbReference>
<dbReference type="SUPFAM" id="SSF56300">
    <property type="entry name" value="Metallo-dependent phosphatases"/>
    <property type="match status" value="1"/>
</dbReference>
<dbReference type="STRING" id="36022.A0A1V2L8X9"/>
<sequence length="516" mass="57737">MLPVRLNKSIMRLALYCAGLFIILFILNNQPVAVLHKQALRYVPHEATDDVLTGISLKTCYFFSTCSLGPEWRMVPKQLDWNKDTGKKWSFFTQQYLFVKSVPLTEIMGNDAVTKLTVKPDGSVVHEIEKFDPNRSNRFYYGLDVIFSSPIDPRHDWTIHATPISGIQGNVPVFITTKNSPGADQNGQPSLRVKDDGKFKILQVADLHFSSFEGICRDQFPEVPNCKADSRTLTFVNKVLDIEKPDLVVLTGDQIFGEDSFDSITTTLKYVQPFIERRIPYAITFGNHDDEGSMSREELMAFMKTLPFNVASEGPSDIDGVGNYILHVFSNNGPLINLYMLDSHKYSLSPKIPGYDWVKENQLEWLKKNKPDAPTGDVNPINMAFFHIPLPEYRNVQGGIVGNAKEGITAPKYNTGTRDVLQSLGISVVSVGHDHCNDYCTMDVKDGSQDDKIWLCYGGGSGEGGYGGYGGTTRRLRVFEMSTNEGVVKSWKRLETTPDEVFDVQTLVSGGKPIKE</sequence>
<accession>A0A1V2L8X9</accession>
<dbReference type="PANTHER" id="PTHR32440:SF0">
    <property type="entry name" value="PHOSPHATASE DCR2-RELATED"/>
    <property type="match status" value="1"/>
</dbReference>